<dbReference type="Proteomes" id="UP000332515">
    <property type="component" value="Unassembled WGS sequence"/>
</dbReference>
<dbReference type="GO" id="GO:0000166">
    <property type="term" value="F:nucleotide binding"/>
    <property type="evidence" value="ECO:0007669"/>
    <property type="project" value="InterPro"/>
</dbReference>
<accession>A0A6A7Y0H2</accession>
<proteinExistence type="predicted"/>
<gene>
    <name evidence="2" type="ORF">F0357_05390</name>
</gene>
<name>A0A6A7Y0H2_9HYPH</name>
<dbReference type="InterPro" id="IPR036291">
    <property type="entry name" value="NAD(P)-bd_dom_sf"/>
</dbReference>
<feature type="domain" description="Gfo/Idh/MocA-like oxidoreductase N-terminal" evidence="1">
    <location>
        <begin position="5"/>
        <end position="115"/>
    </location>
</feature>
<dbReference type="AlphaFoldDB" id="A0A6A7Y0H2"/>
<dbReference type="SUPFAM" id="SSF51735">
    <property type="entry name" value="NAD(P)-binding Rossmann-fold domains"/>
    <property type="match status" value="1"/>
</dbReference>
<dbReference type="Pfam" id="PF01408">
    <property type="entry name" value="GFO_IDH_MocA"/>
    <property type="match status" value="1"/>
</dbReference>
<dbReference type="Gene3D" id="3.30.360.10">
    <property type="entry name" value="Dihydrodipicolinate Reductase, domain 2"/>
    <property type="match status" value="1"/>
</dbReference>
<reference evidence="2 3" key="1">
    <citation type="submission" date="2019-09" db="EMBL/GenBank/DDBJ databases">
        <title>Segnochrobactrum spirostomi gen. nov., sp. nov., isolated from the ciliate Spirostomum cf. yagiui and description of a novel family, Segnochrobactraceae fam. nov. within the order Rhizobiales of the class Alphaproteobacteria.</title>
        <authorList>
            <person name="Akter S."/>
            <person name="Shazib S.U.A."/>
            <person name="Shin M.K."/>
        </authorList>
    </citation>
    <scope>NUCLEOTIDE SEQUENCE [LARGE SCALE GENOMIC DNA]</scope>
    <source>
        <strain evidence="2 3">Sp-1</strain>
    </source>
</reference>
<dbReference type="InterPro" id="IPR000683">
    <property type="entry name" value="Gfo/Idh/MocA-like_OxRdtase_N"/>
</dbReference>
<dbReference type="RefSeq" id="WP_153479424.1">
    <property type="nucleotide sequence ID" value="NZ_VWNA01000001.1"/>
</dbReference>
<evidence type="ECO:0000259" key="1">
    <source>
        <dbReference type="Pfam" id="PF01408"/>
    </source>
</evidence>
<dbReference type="PANTHER" id="PTHR43818:SF7">
    <property type="entry name" value="DEHYDROGENASE"/>
    <property type="match status" value="1"/>
</dbReference>
<dbReference type="EMBL" id="VWNA01000001">
    <property type="protein sequence ID" value="MQT12106.1"/>
    <property type="molecule type" value="Genomic_DNA"/>
</dbReference>
<dbReference type="InterPro" id="IPR050463">
    <property type="entry name" value="Gfo/Idh/MocA_oxidrdct_glycsds"/>
</dbReference>
<sequence>MSPCRIGIVGLGKIAEDQHVPVILKNPAFALAAVASQRGHGVTGVPTFRSHGEMFAAVPEMKAVAICTPPKVRHAIAREALAAGLDVMLEKPPAATLSELADLAAFAAERGRVLFTTWHSQYNPAVEWAADVLKGRTVRTLEVTWKEDVRRWHPGQDWIWRAGGFGVFDPGINALSIVTRILPAPVFVETATLVTPANADAPIAADLVFASAAPGAARLNAAFDWRQTGDQTWTIRIETAEGQELLLENGGARLLIDGMVTVDEPMAEYERIYEHFAALVEGRRSHVDDAPLRLVADSFLIGRRIETDAFHW</sequence>
<dbReference type="Gene3D" id="3.40.50.720">
    <property type="entry name" value="NAD(P)-binding Rossmann-like Domain"/>
    <property type="match status" value="1"/>
</dbReference>
<comment type="caution">
    <text evidence="2">The sequence shown here is derived from an EMBL/GenBank/DDBJ whole genome shotgun (WGS) entry which is preliminary data.</text>
</comment>
<evidence type="ECO:0000313" key="3">
    <source>
        <dbReference type="Proteomes" id="UP000332515"/>
    </source>
</evidence>
<keyword evidence="3" id="KW-1185">Reference proteome</keyword>
<organism evidence="2 3">
    <name type="scientific">Segnochrobactrum spirostomi</name>
    <dbReference type="NCBI Taxonomy" id="2608987"/>
    <lineage>
        <taxon>Bacteria</taxon>
        <taxon>Pseudomonadati</taxon>
        <taxon>Pseudomonadota</taxon>
        <taxon>Alphaproteobacteria</taxon>
        <taxon>Hyphomicrobiales</taxon>
        <taxon>Segnochrobactraceae</taxon>
        <taxon>Segnochrobactrum</taxon>
    </lineage>
</organism>
<protein>
    <submittedName>
        <fullName evidence="2">Gfo/Idh/MocA family oxidoreductase</fullName>
    </submittedName>
</protein>
<dbReference type="PANTHER" id="PTHR43818">
    <property type="entry name" value="BCDNA.GH03377"/>
    <property type="match status" value="1"/>
</dbReference>
<evidence type="ECO:0000313" key="2">
    <source>
        <dbReference type="EMBL" id="MQT12106.1"/>
    </source>
</evidence>